<evidence type="ECO:0000313" key="2">
    <source>
        <dbReference type="Proteomes" id="UP000054805"/>
    </source>
</evidence>
<proteinExistence type="predicted"/>
<reference evidence="1 2" key="1">
    <citation type="submission" date="2015-01" db="EMBL/GenBank/DDBJ databases">
        <title>Evolution of Trichinella species and genotypes.</title>
        <authorList>
            <person name="Korhonen P.K."/>
            <person name="Edoardo P."/>
            <person name="Giuseppe L.R."/>
            <person name="Gasser R.B."/>
        </authorList>
    </citation>
    <scope>NUCLEOTIDE SEQUENCE [LARGE SCALE GENOMIC DNA]</scope>
    <source>
        <strain evidence="1">ISS588</strain>
    </source>
</reference>
<comment type="caution">
    <text evidence="1">The sequence shown here is derived from an EMBL/GenBank/DDBJ whole genome shotgun (WGS) entry which is preliminary data.</text>
</comment>
<gene>
    <name evidence="1" type="ORF">T4B_1446</name>
</gene>
<dbReference type="Proteomes" id="UP000054805">
    <property type="component" value="Unassembled WGS sequence"/>
</dbReference>
<name>A0A0V1GF00_TRIPS</name>
<keyword evidence="2" id="KW-1185">Reference proteome</keyword>
<sequence>MGKGYFIPEGTKDCLWIERRQMWPIGKWQFIKVSQRGLLIAGLQYFDSWTLVVSLRRRNKAEGMGEKGKACQSHVCHAQAN</sequence>
<accession>A0A0V1GF00</accession>
<organism evidence="1 2">
    <name type="scientific">Trichinella pseudospiralis</name>
    <name type="common">Parasitic roundworm</name>
    <dbReference type="NCBI Taxonomy" id="6337"/>
    <lineage>
        <taxon>Eukaryota</taxon>
        <taxon>Metazoa</taxon>
        <taxon>Ecdysozoa</taxon>
        <taxon>Nematoda</taxon>
        <taxon>Enoplea</taxon>
        <taxon>Dorylaimia</taxon>
        <taxon>Trichinellida</taxon>
        <taxon>Trichinellidae</taxon>
        <taxon>Trichinella</taxon>
    </lineage>
</organism>
<protein>
    <submittedName>
        <fullName evidence="1">Uncharacterized protein</fullName>
    </submittedName>
</protein>
<dbReference type="EMBL" id="JYDS01002854">
    <property type="protein sequence ID" value="KRY96827.1"/>
    <property type="molecule type" value="Genomic_DNA"/>
</dbReference>
<evidence type="ECO:0000313" key="1">
    <source>
        <dbReference type="EMBL" id="KRY96827.1"/>
    </source>
</evidence>
<dbReference type="AlphaFoldDB" id="A0A0V1GF00"/>